<dbReference type="InterPro" id="IPR029055">
    <property type="entry name" value="Ntn_hydrolases_N"/>
</dbReference>
<dbReference type="GO" id="GO:0005524">
    <property type="term" value="F:ATP binding"/>
    <property type="evidence" value="ECO:0007669"/>
    <property type="project" value="UniProtKB-KW"/>
</dbReference>
<keyword evidence="4 9" id="KW-0547">Nucleotide-binding</keyword>
<evidence type="ECO:0000259" key="10">
    <source>
        <dbReference type="PROSITE" id="PS51278"/>
    </source>
</evidence>
<dbReference type="InterPro" id="IPR006426">
    <property type="entry name" value="Asn_synth_AEB"/>
</dbReference>
<dbReference type="InterPro" id="IPR001962">
    <property type="entry name" value="Asn_synthase"/>
</dbReference>
<keyword evidence="5 9" id="KW-0067">ATP-binding</keyword>
<feature type="domain" description="Glutamine amidotransferase type-2" evidence="10">
    <location>
        <begin position="2"/>
        <end position="212"/>
    </location>
</feature>
<dbReference type="OrthoDB" id="9763290at2"/>
<keyword evidence="8" id="KW-0028">Amino-acid biosynthesis</keyword>
<dbReference type="SUPFAM" id="SSF52402">
    <property type="entry name" value="Adenine nucleotide alpha hydrolases-like"/>
    <property type="match status" value="1"/>
</dbReference>
<dbReference type="InterPro" id="IPR014729">
    <property type="entry name" value="Rossmann-like_a/b/a_fold"/>
</dbReference>
<comment type="catalytic activity">
    <reaction evidence="7">
        <text>L-aspartate + L-glutamine + ATP + H2O = L-asparagine + L-glutamate + AMP + diphosphate + H(+)</text>
        <dbReference type="Rhea" id="RHEA:12228"/>
        <dbReference type="ChEBI" id="CHEBI:15377"/>
        <dbReference type="ChEBI" id="CHEBI:15378"/>
        <dbReference type="ChEBI" id="CHEBI:29985"/>
        <dbReference type="ChEBI" id="CHEBI:29991"/>
        <dbReference type="ChEBI" id="CHEBI:30616"/>
        <dbReference type="ChEBI" id="CHEBI:33019"/>
        <dbReference type="ChEBI" id="CHEBI:58048"/>
        <dbReference type="ChEBI" id="CHEBI:58359"/>
        <dbReference type="ChEBI" id="CHEBI:456215"/>
        <dbReference type="EC" id="6.3.5.4"/>
    </reaction>
</comment>
<reference evidence="11 12" key="1">
    <citation type="submission" date="2019-08" db="EMBL/GenBank/DDBJ databases">
        <title>Genome of Luteibaculum oceani JCM 18817.</title>
        <authorList>
            <person name="Bowman J.P."/>
        </authorList>
    </citation>
    <scope>NUCLEOTIDE SEQUENCE [LARGE SCALE GENOMIC DNA]</scope>
    <source>
        <strain evidence="11 12">JCM 18817</strain>
    </source>
</reference>
<dbReference type="CDD" id="cd00712">
    <property type="entry name" value="AsnB"/>
    <property type="match status" value="1"/>
</dbReference>
<evidence type="ECO:0000256" key="2">
    <source>
        <dbReference type="ARBA" id="ARBA00005752"/>
    </source>
</evidence>
<keyword evidence="8" id="KW-0061">Asparagine biosynthesis</keyword>
<dbReference type="GO" id="GO:0004066">
    <property type="term" value="F:asparagine synthase (glutamine-hydrolyzing) activity"/>
    <property type="evidence" value="ECO:0007669"/>
    <property type="project" value="UniProtKB-EC"/>
</dbReference>
<evidence type="ECO:0000256" key="4">
    <source>
        <dbReference type="ARBA" id="ARBA00022741"/>
    </source>
</evidence>
<keyword evidence="11" id="KW-0436">Ligase</keyword>
<dbReference type="InterPro" id="IPR051786">
    <property type="entry name" value="ASN_synthetase/amidase"/>
</dbReference>
<evidence type="ECO:0000256" key="7">
    <source>
        <dbReference type="ARBA" id="ARBA00048741"/>
    </source>
</evidence>
<keyword evidence="12" id="KW-1185">Reference proteome</keyword>
<comment type="pathway">
    <text evidence="1">Amino-acid biosynthesis; L-asparagine biosynthesis; L-asparagine from L-aspartate (L-Gln route): step 1/1.</text>
</comment>
<dbReference type="NCBIfam" id="TIGR01536">
    <property type="entry name" value="asn_synth_AEB"/>
    <property type="match status" value="1"/>
</dbReference>
<dbReference type="CDD" id="cd01991">
    <property type="entry name" value="Asn_synthase_B_C"/>
    <property type="match status" value="1"/>
</dbReference>
<protein>
    <recommendedName>
        <fullName evidence="3">asparagine synthase (glutamine-hydrolyzing)</fullName>
        <ecNumber evidence="3">6.3.5.4</ecNumber>
    </recommendedName>
</protein>
<feature type="binding site" evidence="9">
    <location>
        <position position="99"/>
    </location>
    <ligand>
        <name>L-glutamine</name>
        <dbReference type="ChEBI" id="CHEBI:58359"/>
    </ligand>
</feature>
<evidence type="ECO:0000256" key="5">
    <source>
        <dbReference type="ARBA" id="ARBA00022840"/>
    </source>
</evidence>
<comment type="similarity">
    <text evidence="2">Belongs to the asparagine synthetase family.</text>
</comment>
<dbReference type="Pfam" id="PF13537">
    <property type="entry name" value="GATase_7"/>
    <property type="match status" value="1"/>
</dbReference>
<name>A0A5C6V866_9FLAO</name>
<dbReference type="RefSeq" id="WP_147014261.1">
    <property type="nucleotide sequence ID" value="NZ_VORB01000004.1"/>
</dbReference>
<dbReference type="PANTHER" id="PTHR43284:SF1">
    <property type="entry name" value="ASPARAGINE SYNTHETASE"/>
    <property type="match status" value="1"/>
</dbReference>
<evidence type="ECO:0000256" key="1">
    <source>
        <dbReference type="ARBA" id="ARBA00005187"/>
    </source>
</evidence>
<dbReference type="Pfam" id="PF00733">
    <property type="entry name" value="Asn_synthase"/>
    <property type="match status" value="1"/>
</dbReference>
<dbReference type="PANTHER" id="PTHR43284">
    <property type="entry name" value="ASPARAGINE SYNTHETASE (GLUTAMINE-HYDROLYZING)"/>
    <property type="match status" value="1"/>
</dbReference>
<dbReference type="EC" id="6.3.5.4" evidence="3"/>
<dbReference type="InterPro" id="IPR017932">
    <property type="entry name" value="GATase_2_dom"/>
</dbReference>
<evidence type="ECO:0000256" key="6">
    <source>
        <dbReference type="ARBA" id="ARBA00022962"/>
    </source>
</evidence>
<organism evidence="11 12">
    <name type="scientific">Luteibaculum oceani</name>
    <dbReference type="NCBI Taxonomy" id="1294296"/>
    <lineage>
        <taxon>Bacteria</taxon>
        <taxon>Pseudomonadati</taxon>
        <taxon>Bacteroidota</taxon>
        <taxon>Flavobacteriia</taxon>
        <taxon>Flavobacteriales</taxon>
        <taxon>Luteibaculaceae</taxon>
        <taxon>Luteibaculum</taxon>
    </lineage>
</organism>
<dbReference type="Proteomes" id="UP000321168">
    <property type="component" value="Unassembled WGS sequence"/>
</dbReference>
<dbReference type="AlphaFoldDB" id="A0A5C6V866"/>
<accession>A0A5C6V866</accession>
<evidence type="ECO:0000256" key="8">
    <source>
        <dbReference type="PIRSR" id="PIRSR001589-1"/>
    </source>
</evidence>
<feature type="active site" description="For GATase activity" evidence="8">
    <location>
        <position position="2"/>
    </location>
</feature>
<keyword evidence="6 8" id="KW-0315">Glutamine amidotransferase</keyword>
<comment type="caution">
    <text evidence="11">The sequence shown here is derived from an EMBL/GenBank/DDBJ whole genome shotgun (WGS) entry which is preliminary data.</text>
</comment>
<sequence>MCGITGFISQHNTESKHQIVESMMQVIEHRGPDGSGKFVDEHIALGHRRLAIIDIDNGAQPFYSADGRYVIVFNGEIYNYVELRQGLISKGFKLKTYSDTEVLLYTYLDRGADMLNLVNGMFAFAIYDTQSKETFIARDHFGVKPFYYHQSKDHFVFGSEIKSILQYPEYKKEINHQALYEYLTFQFVLRESTLFGGVKKLEPGHYMRVNGRGEITELKKYWDASYRVNTEKSKDEYADELLMLIENSLSIQVRSDVPVGAYLSGGIDSSTIAVMAAKNYYGELKTFTGGFKDNGPYDESNFARIVSQKIKSDHKEIFPNASDFIDNISKLIYHMDEPGGGPGLFPQYMVSKLASDHVKVVLGGQGGDEIFGGYTRYAVAYLEQCLKGAIFETQEEGQHVVTLNSIIANLPSLRQYVPMIKSQFSSGLFEDMDHRYFHLVDRSPSLHKIYQGEFLAGRNEEQIFGNFQEVFNGAASSSFFNKMTYFDMKTLLPTLLQVEDRMSMAVSLESRVPLLDRRIVELATQMPPTMKFSGGKTKHMLIEAVKNILPKEIVERKDKMGFPVPFNEWMQTGDLKGFVKDIFDSQKARSRGIFDVDGLLKQIDESSKFSRDIWGALNVELWLQNFHDA</sequence>
<dbReference type="GO" id="GO:0006529">
    <property type="term" value="P:asparagine biosynthetic process"/>
    <property type="evidence" value="ECO:0007669"/>
    <property type="project" value="UniProtKB-KW"/>
</dbReference>
<dbReference type="GO" id="GO:0005829">
    <property type="term" value="C:cytosol"/>
    <property type="evidence" value="ECO:0007669"/>
    <property type="project" value="TreeGrafter"/>
</dbReference>
<evidence type="ECO:0000256" key="3">
    <source>
        <dbReference type="ARBA" id="ARBA00012737"/>
    </source>
</evidence>
<evidence type="ECO:0000313" key="11">
    <source>
        <dbReference type="EMBL" id="TXC81532.1"/>
    </source>
</evidence>
<evidence type="ECO:0000313" key="12">
    <source>
        <dbReference type="Proteomes" id="UP000321168"/>
    </source>
</evidence>
<dbReference type="PIRSF" id="PIRSF001589">
    <property type="entry name" value="Asn_synthetase_glu-h"/>
    <property type="match status" value="1"/>
</dbReference>
<gene>
    <name evidence="11" type="primary">asnB</name>
    <name evidence="11" type="ORF">FRX97_05860</name>
</gene>
<dbReference type="InterPro" id="IPR033738">
    <property type="entry name" value="AsnB_N"/>
</dbReference>
<dbReference type="Gene3D" id="3.60.20.10">
    <property type="entry name" value="Glutamine Phosphoribosylpyrophosphate, subunit 1, domain 1"/>
    <property type="match status" value="1"/>
</dbReference>
<dbReference type="Gene3D" id="3.40.50.620">
    <property type="entry name" value="HUPs"/>
    <property type="match status" value="1"/>
</dbReference>
<dbReference type="EMBL" id="VORB01000004">
    <property type="protein sequence ID" value="TXC81532.1"/>
    <property type="molecule type" value="Genomic_DNA"/>
</dbReference>
<dbReference type="PROSITE" id="PS51278">
    <property type="entry name" value="GATASE_TYPE_2"/>
    <property type="match status" value="1"/>
</dbReference>
<proteinExistence type="inferred from homology"/>
<evidence type="ECO:0000256" key="9">
    <source>
        <dbReference type="PIRSR" id="PIRSR001589-2"/>
    </source>
</evidence>
<dbReference type="SUPFAM" id="SSF56235">
    <property type="entry name" value="N-terminal nucleophile aminohydrolases (Ntn hydrolases)"/>
    <property type="match status" value="1"/>
</dbReference>